<dbReference type="OrthoDB" id="8478320at2"/>
<dbReference type="PANTHER" id="PTHR13887:SF14">
    <property type="entry name" value="DISULFIDE BOND FORMATION PROTEIN D"/>
    <property type="match status" value="1"/>
</dbReference>
<sequence length="214" mass="22352">MNALSRRGALTVGLAAGLAGGLGLALAGPQALAAAEPAAGDISVGSPKAPVHVVEYLSVTCPHCAHFNADVFPTLKAKYIDTGQVRWTFREMLTAPGNVAAAGFLMARCAGPSKYVKVVDEVLRSQPRWQSGNIKPIFLEIAQANGLTEAQFEACLTDPKGQEALQQRLMLAQKDEVTGTPTFFVNGKRVGGPGVPDLADMEAAIAQAAKGGRR</sequence>
<protein>
    <recommendedName>
        <fullName evidence="8">Thioredoxin domain-containing protein</fullName>
    </recommendedName>
</protein>
<dbReference type="GO" id="GO:0016491">
    <property type="term" value="F:oxidoreductase activity"/>
    <property type="evidence" value="ECO:0007669"/>
    <property type="project" value="UniProtKB-KW"/>
</dbReference>
<evidence type="ECO:0000313" key="9">
    <source>
        <dbReference type="EMBL" id="ACG76995.1"/>
    </source>
</evidence>
<comment type="function">
    <text evidence="1">May be required for disulfide bond formation in some proteins.</text>
</comment>
<dbReference type="PROSITE" id="PS51352">
    <property type="entry name" value="THIOREDOXIN_2"/>
    <property type="match status" value="1"/>
</dbReference>
<dbReference type="InterPro" id="IPR006311">
    <property type="entry name" value="TAT_signal"/>
</dbReference>
<dbReference type="EMBL" id="CP000747">
    <property type="protein sequence ID" value="ACG76995.1"/>
    <property type="molecule type" value="Genomic_DNA"/>
</dbReference>
<evidence type="ECO:0000256" key="2">
    <source>
        <dbReference type="ARBA" id="ARBA00005791"/>
    </source>
</evidence>
<evidence type="ECO:0000256" key="6">
    <source>
        <dbReference type="ARBA" id="ARBA00023284"/>
    </source>
</evidence>
<evidence type="ECO:0000313" key="10">
    <source>
        <dbReference type="Proteomes" id="UP000001868"/>
    </source>
</evidence>
<dbReference type="Gene3D" id="3.40.30.10">
    <property type="entry name" value="Glutaredoxin"/>
    <property type="match status" value="1"/>
</dbReference>
<keyword evidence="6" id="KW-0676">Redox-active center</keyword>
<dbReference type="STRING" id="450851.PHZ_c0581"/>
<evidence type="ECO:0000259" key="8">
    <source>
        <dbReference type="PROSITE" id="PS51352"/>
    </source>
</evidence>
<dbReference type="InterPro" id="IPR013766">
    <property type="entry name" value="Thioredoxin_domain"/>
</dbReference>
<evidence type="ECO:0000256" key="7">
    <source>
        <dbReference type="SAM" id="SignalP"/>
    </source>
</evidence>
<dbReference type="InterPro" id="IPR012336">
    <property type="entry name" value="Thioredoxin-like_fold"/>
</dbReference>
<name>B4RF07_PHEZH</name>
<dbReference type="SUPFAM" id="SSF52833">
    <property type="entry name" value="Thioredoxin-like"/>
    <property type="match status" value="1"/>
</dbReference>
<dbReference type="PANTHER" id="PTHR13887">
    <property type="entry name" value="GLUTATHIONE S-TRANSFERASE KAPPA"/>
    <property type="match status" value="1"/>
</dbReference>
<dbReference type="Pfam" id="PF13462">
    <property type="entry name" value="Thioredoxin_4"/>
    <property type="match status" value="1"/>
</dbReference>
<keyword evidence="4" id="KW-0560">Oxidoreductase</keyword>
<dbReference type="Proteomes" id="UP000001868">
    <property type="component" value="Chromosome"/>
</dbReference>
<evidence type="ECO:0000256" key="1">
    <source>
        <dbReference type="ARBA" id="ARBA00003565"/>
    </source>
</evidence>
<dbReference type="InterPro" id="IPR036249">
    <property type="entry name" value="Thioredoxin-like_sf"/>
</dbReference>
<dbReference type="RefSeq" id="WP_012521143.1">
    <property type="nucleotide sequence ID" value="NC_011144.1"/>
</dbReference>
<feature type="chain" id="PRO_5002825401" description="Thioredoxin domain-containing protein" evidence="7">
    <location>
        <begin position="34"/>
        <end position="214"/>
    </location>
</feature>
<dbReference type="PROSITE" id="PS51318">
    <property type="entry name" value="TAT"/>
    <property type="match status" value="1"/>
</dbReference>
<feature type="domain" description="Thioredoxin" evidence="8">
    <location>
        <begin position="25"/>
        <end position="210"/>
    </location>
</feature>
<comment type="similarity">
    <text evidence="2">Belongs to the thioredoxin family. DsbA subfamily.</text>
</comment>
<accession>B4RF07</accession>
<reference evidence="9 10" key="1">
    <citation type="journal article" date="2008" name="BMC Genomics">
        <title>Complete genome of Phenylobacterium zucineum - a novel facultative intracellular bacterium isolated from human erythroleukemia cell line K562.</title>
        <authorList>
            <person name="Luo Y."/>
            <person name="Xu X."/>
            <person name="Ding Z."/>
            <person name="Liu Z."/>
            <person name="Zhang B."/>
            <person name="Yan Z."/>
            <person name="Sun J."/>
            <person name="Hu S."/>
            <person name="Hu X."/>
        </authorList>
    </citation>
    <scope>NUCLEOTIDE SEQUENCE [LARGE SCALE GENOMIC DNA]</scope>
    <source>
        <strain evidence="9 10">HLK1</strain>
    </source>
</reference>
<keyword evidence="3 7" id="KW-0732">Signal</keyword>
<dbReference type="AlphaFoldDB" id="B4RF07"/>
<evidence type="ECO:0000256" key="4">
    <source>
        <dbReference type="ARBA" id="ARBA00023002"/>
    </source>
</evidence>
<proteinExistence type="inferred from homology"/>
<gene>
    <name evidence="9" type="ordered locus">PHZ_c0581</name>
</gene>
<organism evidence="9 10">
    <name type="scientific">Phenylobacterium zucineum (strain HLK1)</name>
    <dbReference type="NCBI Taxonomy" id="450851"/>
    <lineage>
        <taxon>Bacteria</taxon>
        <taxon>Pseudomonadati</taxon>
        <taxon>Pseudomonadota</taxon>
        <taxon>Alphaproteobacteria</taxon>
        <taxon>Caulobacterales</taxon>
        <taxon>Caulobacteraceae</taxon>
        <taxon>Phenylobacterium</taxon>
    </lineage>
</organism>
<dbReference type="KEGG" id="pzu:PHZ_c0581"/>
<keyword evidence="5" id="KW-1015">Disulfide bond</keyword>
<evidence type="ECO:0000256" key="5">
    <source>
        <dbReference type="ARBA" id="ARBA00023157"/>
    </source>
</evidence>
<feature type="signal peptide" evidence="7">
    <location>
        <begin position="1"/>
        <end position="33"/>
    </location>
</feature>
<dbReference type="HOGENOM" id="CLU_000288_47_5_5"/>
<dbReference type="eggNOG" id="COG1651">
    <property type="taxonomic scope" value="Bacteria"/>
</dbReference>
<keyword evidence="10" id="KW-1185">Reference proteome</keyword>
<evidence type="ECO:0000256" key="3">
    <source>
        <dbReference type="ARBA" id="ARBA00022729"/>
    </source>
</evidence>